<sequence>MPVWALQDAKAKFSQLVRRAQSEGPQTISVRGEPAVVMLSVETYRRLQPNRRSFVEIVRSGPDTQLDLHREQTTVRDIEW</sequence>
<dbReference type="InterPro" id="IPR036165">
    <property type="entry name" value="YefM-like_sf"/>
</dbReference>
<evidence type="ECO:0000313" key="3">
    <source>
        <dbReference type="EMBL" id="AIA55742.1"/>
    </source>
</evidence>
<dbReference type="KEGG" id="acz:Acaty_c1883"/>
<dbReference type="RefSeq" id="WP_038472114.1">
    <property type="nucleotide sequence ID" value="NZ_CP005986.1"/>
</dbReference>
<accession>A0A060A0T8</accession>
<dbReference type="Gene3D" id="3.40.1620.10">
    <property type="entry name" value="YefM-like domain"/>
    <property type="match status" value="1"/>
</dbReference>
<comment type="similarity">
    <text evidence="1 2">Belongs to the phD/YefM antitoxin family.</text>
</comment>
<evidence type="ECO:0000256" key="1">
    <source>
        <dbReference type="ARBA" id="ARBA00009981"/>
    </source>
</evidence>
<dbReference type="InterPro" id="IPR006442">
    <property type="entry name" value="Antitoxin_Phd/YefM"/>
</dbReference>
<dbReference type="AlphaFoldDB" id="A0A060A0T8"/>
<protein>
    <recommendedName>
        <fullName evidence="2">Antitoxin</fullName>
    </recommendedName>
</protein>
<dbReference type="SUPFAM" id="SSF143120">
    <property type="entry name" value="YefM-like"/>
    <property type="match status" value="1"/>
</dbReference>
<dbReference type="Proteomes" id="UP000005522">
    <property type="component" value="Chromosome"/>
</dbReference>
<gene>
    <name evidence="3" type="ORF">Acaty_c1883</name>
</gene>
<dbReference type="EMBL" id="CP005986">
    <property type="protein sequence ID" value="AIA55742.1"/>
    <property type="molecule type" value="Genomic_DNA"/>
</dbReference>
<organism evidence="3 4">
    <name type="scientific">Acidithiobacillus caldus (strain ATCC 51756 / DSM 8584 / KU)</name>
    <dbReference type="NCBI Taxonomy" id="637389"/>
    <lineage>
        <taxon>Bacteria</taxon>
        <taxon>Pseudomonadati</taxon>
        <taxon>Pseudomonadota</taxon>
        <taxon>Acidithiobacillia</taxon>
        <taxon>Acidithiobacillales</taxon>
        <taxon>Acidithiobacillaceae</taxon>
        <taxon>Acidithiobacillus</taxon>
    </lineage>
</organism>
<proteinExistence type="inferred from homology"/>
<reference evidence="3 4" key="1">
    <citation type="journal article" date="2009" name="J. Bacteriol.">
        <title>Draft genome sequence of the extremely acidophilic bacterium Acidithiobacillus caldus ATCC 51756 reveals metabolic versatility in the genus Acidithiobacillus.</title>
        <authorList>
            <person name="Valdes J."/>
            <person name="Quatrini R."/>
            <person name="Hallberg K."/>
            <person name="Dopson M."/>
            <person name="Valenzuela P.D."/>
            <person name="Holmes D.S."/>
        </authorList>
    </citation>
    <scope>NUCLEOTIDE SEQUENCE [LARGE SCALE GENOMIC DNA]</scope>
    <source>
        <strain evidence="4">ATCC 51756 / DSM 8584 / KU</strain>
    </source>
</reference>
<dbReference type="HOGENOM" id="CLU_163140_1_3_6"/>
<dbReference type="Pfam" id="PF02604">
    <property type="entry name" value="PhdYeFM_antitox"/>
    <property type="match status" value="1"/>
</dbReference>
<comment type="function">
    <text evidence="2">Antitoxin component of a type II toxin-antitoxin (TA) system.</text>
</comment>
<evidence type="ECO:0000256" key="2">
    <source>
        <dbReference type="RuleBase" id="RU362080"/>
    </source>
</evidence>
<dbReference type="NCBIfam" id="TIGR01552">
    <property type="entry name" value="phd_fam"/>
    <property type="match status" value="1"/>
</dbReference>
<dbReference type="eggNOG" id="COG2161">
    <property type="taxonomic scope" value="Bacteria"/>
</dbReference>
<name>A0A060A0T8_ACICK</name>
<evidence type="ECO:0000313" key="4">
    <source>
        <dbReference type="Proteomes" id="UP000005522"/>
    </source>
</evidence>